<accession>A0A6C0G5G6</accession>
<sequence length="372" mass="42608">MGDKEHPEREEQAAVFPCQACGGQMEFDIASQMLKCRYCGNEKPIAEGPGETPVEHELNWADESDAAMMDWGMEQQVIKCDNCGGEMLLPARQTATVCGFCGSPKVLSQGSLNSIRPEFVIPFRVSKEQAGQAFQTWRRKKWFIPNEFKKQSVASNLNGIYVPFWTYDAQTASSYRAEVGVYHYRQEIRTRTVNGKTETYTENVRYTVWHWTSGNYEHFFDDLLIPASGQYDSELLHKLHDYQLDQLTAYKPEYLSGFMAERYSVSLKDGWEQAAARITARLRGDIRSLIGGDEIRNLDIDTSYSDRTYKHILLPVWNASYRYKDKTYRYMVNGETKLVTGYVPRSPWKIAGFVLCCLIVVSVVVVLCTQRS</sequence>
<reference evidence="2 3" key="1">
    <citation type="submission" date="2020-01" db="EMBL/GenBank/DDBJ databases">
        <title>Paenibacillus sp. nov., isolated from tomato rhizosphere.</title>
        <authorList>
            <person name="Weon H.-Y."/>
            <person name="Lee S.A."/>
        </authorList>
    </citation>
    <scope>NUCLEOTIDE SEQUENCE [LARGE SCALE GENOMIC DNA]</scope>
    <source>
        <strain evidence="2 3">12200R-189</strain>
    </source>
</reference>
<dbReference type="Proteomes" id="UP000476064">
    <property type="component" value="Chromosome"/>
</dbReference>
<dbReference type="RefSeq" id="WP_162359290.1">
    <property type="nucleotide sequence ID" value="NZ_CP048209.1"/>
</dbReference>
<dbReference type="EMBL" id="CP048209">
    <property type="protein sequence ID" value="QHT62859.1"/>
    <property type="molecule type" value="Genomic_DNA"/>
</dbReference>
<evidence type="ECO:0000313" key="2">
    <source>
        <dbReference type="EMBL" id="QHT62859.1"/>
    </source>
</evidence>
<proteinExistence type="predicted"/>
<dbReference type="AlphaFoldDB" id="A0A6C0G5G6"/>
<keyword evidence="1" id="KW-0472">Membrane</keyword>
<dbReference type="Gene3D" id="2.20.28.30">
    <property type="entry name" value="RNA polymerase ii, chain L"/>
    <property type="match status" value="1"/>
</dbReference>
<gene>
    <name evidence="2" type="ORF">GXP70_24680</name>
</gene>
<protein>
    <recommendedName>
        <fullName evidence="4">TFIIB-type zinc ribbon-containing protein</fullName>
    </recommendedName>
</protein>
<keyword evidence="3" id="KW-1185">Reference proteome</keyword>
<name>A0A6C0G5G6_9BACL</name>
<organism evidence="2 3">
    <name type="scientific">Paenibacillus lycopersici</name>
    <dbReference type="NCBI Taxonomy" id="2704462"/>
    <lineage>
        <taxon>Bacteria</taxon>
        <taxon>Bacillati</taxon>
        <taxon>Bacillota</taxon>
        <taxon>Bacilli</taxon>
        <taxon>Bacillales</taxon>
        <taxon>Paenibacillaceae</taxon>
        <taxon>Paenibacillus</taxon>
    </lineage>
</organism>
<evidence type="ECO:0008006" key="4">
    <source>
        <dbReference type="Google" id="ProtNLM"/>
    </source>
</evidence>
<dbReference type="PANTHER" id="PTHR37826:SF3">
    <property type="entry name" value="J DOMAIN-CONTAINING PROTEIN"/>
    <property type="match status" value="1"/>
</dbReference>
<feature type="transmembrane region" description="Helical" evidence="1">
    <location>
        <begin position="350"/>
        <end position="369"/>
    </location>
</feature>
<dbReference type="KEGG" id="plyc:GXP70_24680"/>
<dbReference type="PANTHER" id="PTHR37826">
    <property type="entry name" value="FLOTILLIN BAND_7_5 DOMAIN PROTEIN"/>
    <property type="match status" value="1"/>
</dbReference>
<keyword evidence="1" id="KW-0812">Transmembrane</keyword>
<keyword evidence="1" id="KW-1133">Transmembrane helix</keyword>
<evidence type="ECO:0000313" key="3">
    <source>
        <dbReference type="Proteomes" id="UP000476064"/>
    </source>
</evidence>
<evidence type="ECO:0000256" key="1">
    <source>
        <dbReference type="SAM" id="Phobius"/>
    </source>
</evidence>